<name>A0ACC7P091_9BACL</name>
<proteinExistence type="predicted"/>
<comment type="caution">
    <text evidence="1">The sequence shown here is derived from an EMBL/GenBank/DDBJ whole genome shotgun (WGS) entry which is preliminary data.</text>
</comment>
<gene>
    <name evidence="1" type="ORF">ACI1P1_18800</name>
</gene>
<protein>
    <submittedName>
        <fullName evidence="1">Cupin domain-containing protein</fullName>
    </submittedName>
</protein>
<evidence type="ECO:0000313" key="1">
    <source>
        <dbReference type="EMBL" id="MFM9330353.1"/>
    </source>
</evidence>
<dbReference type="Proteomes" id="UP001631969">
    <property type="component" value="Unassembled WGS sequence"/>
</dbReference>
<evidence type="ECO:0000313" key="2">
    <source>
        <dbReference type="Proteomes" id="UP001631969"/>
    </source>
</evidence>
<reference evidence="1" key="1">
    <citation type="submission" date="2024-12" db="EMBL/GenBank/DDBJ databases">
        <authorList>
            <person name="Wu N."/>
        </authorList>
    </citation>
    <scope>NUCLEOTIDE SEQUENCE</scope>
    <source>
        <strain evidence="1">P15</strain>
    </source>
</reference>
<organism evidence="1 2">
    <name type="scientific">Paenibacillus mesotrionivorans</name>
    <dbReference type="NCBI Taxonomy" id="3160968"/>
    <lineage>
        <taxon>Bacteria</taxon>
        <taxon>Bacillati</taxon>
        <taxon>Bacillota</taxon>
        <taxon>Bacilli</taxon>
        <taxon>Bacillales</taxon>
        <taxon>Paenibacillaceae</taxon>
        <taxon>Paenibacillus</taxon>
    </lineage>
</organism>
<keyword evidence="2" id="KW-1185">Reference proteome</keyword>
<dbReference type="EMBL" id="JBJURJ010000012">
    <property type="protein sequence ID" value="MFM9330353.1"/>
    <property type="molecule type" value="Genomic_DNA"/>
</dbReference>
<sequence>MAFVINEKTVSYVQRRSPVPEFAWHTTEGLSKRLGSEHMKFEVRSLDPGLYSYPYHFHRNAEELFIILSGKAMLRTPEGLQEIGEGDTVFFGIGPEGAHQLYNHSETPCVYLDIRTDRGIDVCEYPDSGKLNILPEQQLFRRVDEVDYYEGERNVKAIWGGLGQSPQDAGPEA</sequence>
<accession>A0ACC7P091</accession>